<evidence type="ECO:0000313" key="2">
    <source>
        <dbReference type="EMBL" id="GAA1683336.1"/>
    </source>
</evidence>
<protein>
    <submittedName>
        <fullName evidence="2">Uncharacterized protein</fullName>
    </submittedName>
</protein>
<keyword evidence="1" id="KW-0472">Membrane</keyword>
<evidence type="ECO:0000256" key="1">
    <source>
        <dbReference type="SAM" id="Phobius"/>
    </source>
</evidence>
<organism evidence="2 3">
    <name type="scientific">Fodinicola feengrottensis</name>
    <dbReference type="NCBI Taxonomy" id="435914"/>
    <lineage>
        <taxon>Bacteria</taxon>
        <taxon>Bacillati</taxon>
        <taxon>Actinomycetota</taxon>
        <taxon>Actinomycetes</taxon>
        <taxon>Mycobacteriales</taxon>
        <taxon>Fodinicola</taxon>
    </lineage>
</organism>
<evidence type="ECO:0000313" key="3">
    <source>
        <dbReference type="Proteomes" id="UP001500618"/>
    </source>
</evidence>
<keyword evidence="1" id="KW-0812">Transmembrane</keyword>
<feature type="transmembrane region" description="Helical" evidence="1">
    <location>
        <begin position="28"/>
        <end position="49"/>
    </location>
</feature>
<proteinExistence type="predicted"/>
<sequence>MITAQRSEVAAPAQLLTRQSSPLLWNSLLLEGGLGLPALLIWTYASVFLSDGCLGQTVGNETLFCHSGTYQWVVFLTVPAAWLLGLAIGMVGVISDRRRPGRGWPWALAAWLTLVTSPFLCVVLTLL</sequence>
<comment type="caution">
    <text evidence="2">The sequence shown here is derived from an EMBL/GenBank/DDBJ whole genome shotgun (WGS) entry which is preliminary data.</text>
</comment>
<feature type="transmembrane region" description="Helical" evidence="1">
    <location>
        <begin position="106"/>
        <end position="126"/>
    </location>
</feature>
<dbReference type="Proteomes" id="UP001500618">
    <property type="component" value="Unassembled WGS sequence"/>
</dbReference>
<gene>
    <name evidence="2" type="ORF">GCM10009765_35670</name>
</gene>
<dbReference type="EMBL" id="BAAANY010000011">
    <property type="protein sequence ID" value="GAA1683336.1"/>
    <property type="molecule type" value="Genomic_DNA"/>
</dbReference>
<keyword evidence="3" id="KW-1185">Reference proteome</keyword>
<dbReference type="RefSeq" id="WP_163569147.1">
    <property type="nucleotide sequence ID" value="NZ_BAAANY010000011.1"/>
</dbReference>
<reference evidence="3" key="1">
    <citation type="journal article" date="2019" name="Int. J. Syst. Evol. Microbiol.">
        <title>The Global Catalogue of Microorganisms (GCM) 10K type strain sequencing project: providing services to taxonomists for standard genome sequencing and annotation.</title>
        <authorList>
            <consortium name="The Broad Institute Genomics Platform"/>
            <consortium name="The Broad Institute Genome Sequencing Center for Infectious Disease"/>
            <person name="Wu L."/>
            <person name="Ma J."/>
        </authorList>
    </citation>
    <scope>NUCLEOTIDE SEQUENCE [LARGE SCALE GENOMIC DNA]</scope>
    <source>
        <strain evidence="3">JCM 14718</strain>
    </source>
</reference>
<keyword evidence="1" id="KW-1133">Transmembrane helix</keyword>
<name>A0ABP4T8B0_9ACTN</name>
<feature type="transmembrane region" description="Helical" evidence="1">
    <location>
        <begin position="69"/>
        <end position="94"/>
    </location>
</feature>
<accession>A0ABP4T8B0</accession>